<keyword evidence="1" id="KW-0812">Transmembrane</keyword>
<feature type="chain" id="PRO_5012462688" description="PEP-CTERM protein-sorting domain-containing protein" evidence="2">
    <location>
        <begin position="26"/>
        <end position="396"/>
    </location>
</feature>
<evidence type="ECO:0008006" key="5">
    <source>
        <dbReference type="Google" id="ProtNLM"/>
    </source>
</evidence>
<sequence length="396" mass="42048">MISGIRLKSALFLTAVACVPSLAGAATITSWNTSNVDVGDPVVADGDSDVSVIYQGDPATATSNAQIYYEAPESDTPGLEVQQLSYTAQGESFDGCILATSGTACNGPFQSGKRFKEQLTDTGPVDLVFNVDPTTNGLSDNTEGSVYQVFQRLVNLTGEVIHDVSVELGFGVGDGFQQSTDGDGLSFANVALGPNDLKAFTQYPFGLFGDASANNNFTLDGFFDNARSGFTLDTSDEDMLVSTGIYGAYAGLFDGAWLSQEMAPAGLLWDDDGDVTTDALVMAWFDEEAGLWEALRTVVDGEAVSILDDPIRKATLEEFESLWGVSLEEEPFIEDLANLNLNYGIFLSDQFAGNNFTLRVTTAVAPIPLPASAAFLLGGLGVLASMRLRKSRKRAA</sequence>
<dbReference type="OrthoDB" id="7486720at2"/>
<dbReference type="NCBIfam" id="TIGR03370">
    <property type="entry name" value="VPLPA-CTERM"/>
    <property type="match status" value="1"/>
</dbReference>
<keyword evidence="1" id="KW-1133">Transmembrane helix</keyword>
<keyword evidence="4" id="KW-1185">Reference proteome</keyword>
<dbReference type="EMBL" id="FWFU01000001">
    <property type="protein sequence ID" value="SLN15715.1"/>
    <property type="molecule type" value="Genomic_DNA"/>
</dbReference>
<dbReference type="RefSeq" id="WP_121143664.1">
    <property type="nucleotide sequence ID" value="NZ_FWFU01000001.1"/>
</dbReference>
<name>A0A1X6YBK9_9RHOB</name>
<protein>
    <recommendedName>
        <fullName evidence="5">PEP-CTERM protein-sorting domain-containing protein</fullName>
    </recommendedName>
</protein>
<feature type="transmembrane region" description="Helical" evidence="1">
    <location>
        <begin position="363"/>
        <end position="384"/>
    </location>
</feature>
<accession>A0A1X6YBK9</accession>
<keyword evidence="1" id="KW-0472">Membrane</keyword>
<evidence type="ECO:0000256" key="1">
    <source>
        <dbReference type="SAM" id="Phobius"/>
    </source>
</evidence>
<dbReference type="AlphaFoldDB" id="A0A1X6YBK9"/>
<dbReference type="Proteomes" id="UP000193207">
    <property type="component" value="Unassembled WGS sequence"/>
</dbReference>
<gene>
    <name evidence="3" type="ORF">ROH8110_00385</name>
</gene>
<keyword evidence="2" id="KW-0732">Signal</keyword>
<evidence type="ECO:0000313" key="4">
    <source>
        <dbReference type="Proteomes" id="UP000193207"/>
    </source>
</evidence>
<dbReference type="NCBIfam" id="NF033657">
    <property type="entry name" value="choice_anch_F"/>
    <property type="match status" value="1"/>
</dbReference>
<dbReference type="InterPro" id="IPR022472">
    <property type="entry name" value="VPLPA-CTERM"/>
</dbReference>
<proteinExistence type="predicted"/>
<organism evidence="3 4">
    <name type="scientific">Roseovarius halotolerans</name>
    <dbReference type="NCBI Taxonomy" id="505353"/>
    <lineage>
        <taxon>Bacteria</taxon>
        <taxon>Pseudomonadati</taxon>
        <taxon>Pseudomonadota</taxon>
        <taxon>Alphaproteobacteria</taxon>
        <taxon>Rhodobacterales</taxon>
        <taxon>Roseobacteraceae</taxon>
        <taxon>Roseovarius</taxon>
    </lineage>
</organism>
<reference evidence="3 4" key="1">
    <citation type="submission" date="2017-03" db="EMBL/GenBank/DDBJ databases">
        <authorList>
            <person name="Afonso C.L."/>
            <person name="Miller P.J."/>
            <person name="Scott M.A."/>
            <person name="Spackman E."/>
            <person name="Goraichik I."/>
            <person name="Dimitrov K.M."/>
            <person name="Suarez D.L."/>
            <person name="Swayne D.E."/>
        </authorList>
    </citation>
    <scope>NUCLEOTIDE SEQUENCE [LARGE SCALE GENOMIC DNA]</scope>
    <source>
        <strain evidence="3 4">CECT 8110</strain>
    </source>
</reference>
<evidence type="ECO:0000256" key="2">
    <source>
        <dbReference type="SAM" id="SignalP"/>
    </source>
</evidence>
<evidence type="ECO:0000313" key="3">
    <source>
        <dbReference type="EMBL" id="SLN15715.1"/>
    </source>
</evidence>
<feature type="signal peptide" evidence="2">
    <location>
        <begin position="1"/>
        <end position="25"/>
    </location>
</feature>